<evidence type="ECO:0000313" key="1">
    <source>
        <dbReference type="EMBL" id="KKK64986.1"/>
    </source>
</evidence>
<protein>
    <submittedName>
        <fullName evidence="1">Uncharacterized protein</fullName>
    </submittedName>
</protein>
<accession>A0A0F8ZYC7</accession>
<name>A0A0F8ZYC7_9ZZZZ</name>
<reference evidence="1" key="1">
    <citation type="journal article" date="2015" name="Nature">
        <title>Complex archaea that bridge the gap between prokaryotes and eukaryotes.</title>
        <authorList>
            <person name="Spang A."/>
            <person name="Saw J.H."/>
            <person name="Jorgensen S.L."/>
            <person name="Zaremba-Niedzwiedzka K."/>
            <person name="Martijn J."/>
            <person name="Lind A.E."/>
            <person name="van Eijk R."/>
            <person name="Schleper C."/>
            <person name="Guy L."/>
            <person name="Ettema T.J."/>
        </authorList>
    </citation>
    <scope>NUCLEOTIDE SEQUENCE</scope>
</reference>
<sequence>MSHDELVKAAQKAISALVSDTSVTRAQTYAELAELAELLQDDIEAFEV</sequence>
<proteinExistence type="predicted"/>
<gene>
    <name evidence="1" type="ORF">LCGC14_2978700</name>
</gene>
<comment type="caution">
    <text evidence="1">The sequence shown here is derived from an EMBL/GenBank/DDBJ whole genome shotgun (WGS) entry which is preliminary data.</text>
</comment>
<organism evidence="1">
    <name type="scientific">marine sediment metagenome</name>
    <dbReference type="NCBI Taxonomy" id="412755"/>
    <lineage>
        <taxon>unclassified sequences</taxon>
        <taxon>metagenomes</taxon>
        <taxon>ecological metagenomes</taxon>
    </lineage>
</organism>
<dbReference type="AlphaFoldDB" id="A0A0F8ZYC7"/>
<dbReference type="EMBL" id="LAZR01060774">
    <property type="protein sequence ID" value="KKK64986.1"/>
    <property type="molecule type" value="Genomic_DNA"/>
</dbReference>